<evidence type="ECO:0008006" key="4">
    <source>
        <dbReference type="Google" id="ProtNLM"/>
    </source>
</evidence>
<evidence type="ECO:0000313" key="3">
    <source>
        <dbReference type="Proteomes" id="UP001149079"/>
    </source>
</evidence>
<dbReference type="InterPro" id="IPR011009">
    <property type="entry name" value="Kinase-like_dom_sf"/>
</dbReference>
<dbReference type="EMBL" id="JAPQKL010000005">
    <property type="protein sequence ID" value="KAJ5131203.1"/>
    <property type="molecule type" value="Genomic_DNA"/>
</dbReference>
<feature type="compositionally biased region" description="Basic and acidic residues" evidence="1">
    <location>
        <begin position="468"/>
        <end position="479"/>
    </location>
</feature>
<feature type="region of interest" description="Disordered" evidence="1">
    <location>
        <begin position="357"/>
        <end position="479"/>
    </location>
</feature>
<evidence type="ECO:0000256" key="1">
    <source>
        <dbReference type="SAM" id="MobiDB-lite"/>
    </source>
</evidence>
<reference evidence="2" key="2">
    <citation type="journal article" date="2023" name="IMA Fungus">
        <title>Comparative genomic study of the Penicillium genus elucidates a diverse pangenome and 15 lateral gene transfer events.</title>
        <authorList>
            <person name="Petersen C."/>
            <person name="Sorensen T."/>
            <person name="Nielsen M.R."/>
            <person name="Sondergaard T.E."/>
            <person name="Sorensen J.L."/>
            <person name="Fitzpatrick D.A."/>
            <person name="Frisvad J.C."/>
            <person name="Nielsen K.L."/>
        </authorList>
    </citation>
    <scope>NUCLEOTIDE SEQUENCE</scope>
    <source>
        <strain evidence="2">IBT 22155</strain>
    </source>
</reference>
<protein>
    <recommendedName>
        <fullName evidence="4">Protein kinase domain-containing protein</fullName>
    </recommendedName>
</protein>
<feature type="region of interest" description="Disordered" evidence="1">
    <location>
        <begin position="689"/>
        <end position="715"/>
    </location>
</feature>
<sequence length="715" mass="80911">MARNSSPDYKALFLQEREARKRAEDQVKRTTFVELLRHCHELLSRPLQVGSLSSLTTGTIPLPKGKYCPTRLEQWVDCAAQQQDIYDSVRRYLQPEENPPRIFPSRERLEGHLISFPQLITSETNVQLYERIAVDSYVGAVIMELCKIPAARKEFGLGDGVFFDSHRNALNENRTVETDTNNHRTPPVAGRTIDGRTTTLLTTVEYKPPHKLTLEDLRAGLCDMDLWKTMVRANKVLNNEADQYRAQRLVCSAIVQEYHVMIREGLEYSYLTTGIALVLLWVPLEKPSTLYYHLCVPNQEVDGRDGDLSQPNTSIARVLCLCLMSFRSKQRDQEWRNVYCSDLHIWRTNFDHTHANASDRTHANAPTEELPQNPPSDITDYVSPESAPTSSEYEKSSCPIESPTAPARRIKTRSQGNCARLDPKDRMGSPDSSGSESDPAASAQDPAAAARKRGYSQVEHSPSQRSSRQNENDRQNDISQRRNAQFCTQRCLLGLQTGGPLDDCCPNVDLHRQGGNGTQHSISAVELISLLKQQMDEDIDRCIPFGSCGSYGAPFKLTCSPHGYTVVGKGTTKNLWTKAVSHEADIYHILRKAQGSAVPVFLGKIDLVKIYFRYGVEIRHMLVMGWAGESTAKLEQTSDLRRETKRSNKEIRSLGVRHLDLRPDNILWNAELGRALIIDFHRSELDRRRTADRSRSSKRSRHKAEISESKRVRVT</sequence>
<keyword evidence="3" id="KW-1185">Reference proteome</keyword>
<comment type="caution">
    <text evidence="2">The sequence shown here is derived from an EMBL/GenBank/DDBJ whole genome shotgun (WGS) entry which is preliminary data.</text>
</comment>
<dbReference type="Gene3D" id="1.10.510.10">
    <property type="entry name" value="Transferase(Phosphotransferase) domain 1"/>
    <property type="match status" value="1"/>
</dbReference>
<proteinExistence type="predicted"/>
<dbReference type="AlphaFoldDB" id="A0A9W9GWF9"/>
<feature type="compositionally biased region" description="Basic and acidic residues" evidence="1">
    <location>
        <begin position="703"/>
        <end position="715"/>
    </location>
</feature>
<dbReference type="Proteomes" id="UP001149079">
    <property type="component" value="Unassembled WGS sequence"/>
</dbReference>
<dbReference type="OrthoDB" id="2156052at2759"/>
<accession>A0A9W9GWF9</accession>
<dbReference type="GeneID" id="81407156"/>
<name>A0A9W9GWF9_9EURO</name>
<dbReference type="SUPFAM" id="SSF56112">
    <property type="entry name" value="Protein kinase-like (PK-like)"/>
    <property type="match status" value="1"/>
</dbReference>
<reference evidence="2" key="1">
    <citation type="submission" date="2022-11" db="EMBL/GenBank/DDBJ databases">
        <authorList>
            <person name="Petersen C."/>
        </authorList>
    </citation>
    <scope>NUCLEOTIDE SEQUENCE</scope>
    <source>
        <strain evidence="2">IBT 22155</strain>
    </source>
</reference>
<gene>
    <name evidence="2" type="ORF">N7515_007242</name>
</gene>
<evidence type="ECO:0000313" key="2">
    <source>
        <dbReference type="EMBL" id="KAJ5131203.1"/>
    </source>
</evidence>
<organism evidence="2 3">
    <name type="scientific">Penicillium bovifimosum</name>
    <dbReference type="NCBI Taxonomy" id="126998"/>
    <lineage>
        <taxon>Eukaryota</taxon>
        <taxon>Fungi</taxon>
        <taxon>Dikarya</taxon>
        <taxon>Ascomycota</taxon>
        <taxon>Pezizomycotina</taxon>
        <taxon>Eurotiomycetes</taxon>
        <taxon>Eurotiomycetidae</taxon>
        <taxon>Eurotiales</taxon>
        <taxon>Aspergillaceae</taxon>
        <taxon>Penicillium</taxon>
    </lineage>
</organism>
<dbReference type="RefSeq" id="XP_056521582.1">
    <property type="nucleotide sequence ID" value="XM_056667986.1"/>
</dbReference>
<feature type="compositionally biased region" description="Low complexity" evidence="1">
    <location>
        <begin position="429"/>
        <end position="449"/>
    </location>
</feature>
<feature type="compositionally biased region" description="Polar residues" evidence="1">
    <location>
        <begin position="458"/>
        <end position="467"/>
    </location>
</feature>